<proteinExistence type="predicted"/>
<gene>
    <name evidence="1" type="ORF">VNO77_14473</name>
</gene>
<evidence type="ECO:0000313" key="2">
    <source>
        <dbReference type="Proteomes" id="UP001367508"/>
    </source>
</evidence>
<dbReference type="EMBL" id="JAYMYQ010000003">
    <property type="protein sequence ID" value="KAK7344627.1"/>
    <property type="molecule type" value="Genomic_DNA"/>
</dbReference>
<protein>
    <submittedName>
        <fullName evidence="1">Uncharacterized protein</fullName>
    </submittedName>
</protein>
<comment type="caution">
    <text evidence="1">The sequence shown here is derived from an EMBL/GenBank/DDBJ whole genome shotgun (WGS) entry which is preliminary data.</text>
</comment>
<keyword evidence="2" id="KW-1185">Reference proteome</keyword>
<organism evidence="1 2">
    <name type="scientific">Canavalia gladiata</name>
    <name type="common">Sword bean</name>
    <name type="synonym">Dolichos gladiatus</name>
    <dbReference type="NCBI Taxonomy" id="3824"/>
    <lineage>
        <taxon>Eukaryota</taxon>
        <taxon>Viridiplantae</taxon>
        <taxon>Streptophyta</taxon>
        <taxon>Embryophyta</taxon>
        <taxon>Tracheophyta</taxon>
        <taxon>Spermatophyta</taxon>
        <taxon>Magnoliopsida</taxon>
        <taxon>eudicotyledons</taxon>
        <taxon>Gunneridae</taxon>
        <taxon>Pentapetalae</taxon>
        <taxon>rosids</taxon>
        <taxon>fabids</taxon>
        <taxon>Fabales</taxon>
        <taxon>Fabaceae</taxon>
        <taxon>Papilionoideae</taxon>
        <taxon>50 kb inversion clade</taxon>
        <taxon>NPAAA clade</taxon>
        <taxon>indigoferoid/millettioid clade</taxon>
        <taxon>Phaseoleae</taxon>
        <taxon>Canavalia</taxon>
    </lineage>
</organism>
<accession>A0AAN9QQZ5</accession>
<name>A0AAN9QQZ5_CANGL</name>
<dbReference type="AlphaFoldDB" id="A0AAN9QQZ5"/>
<dbReference type="Proteomes" id="UP001367508">
    <property type="component" value="Unassembled WGS sequence"/>
</dbReference>
<evidence type="ECO:0000313" key="1">
    <source>
        <dbReference type="EMBL" id="KAK7344627.1"/>
    </source>
</evidence>
<reference evidence="1 2" key="1">
    <citation type="submission" date="2024-01" db="EMBL/GenBank/DDBJ databases">
        <title>The genomes of 5 underutilized Papilionoideae crops provide insights into root nodulation and disease resistanc.</title>
        <authorList>
            <person name="Jiang F."/>
        </authorList>
    </citation>
    <scope>NUCLEOTIDE SEQUENCE [LARGE SCALE GENOMIC DNA]</scope>
    <source>
        <strain evidence="1">LVBAO_FW01</strain>
        <tissue evidence="1">Leaves</tissue>
    </source>
</reference>
<sequence>MRANYYQHSSQISDDACSLFHSQAILARVKLVLVSIGPKRESHLHQILVVLKVQLRSIQLTSLLFLVPSRLTTLGYQHRTGQPCLIYHSEELLFAFYLRMDIDESSVVTCELHFTRAQSDKACLTCSLALPHVNTAPLCHLSFHERNCVTDLRTDPKIHACKRGRHKDLETEEFVSDTTMINYGLIFERIRELASKPTTEFSSCMRPSSPFDPDPCLEVEERSKLPPFPGISKTCGDNEEISTKSSLCSLIPFARALFSELINHQNKPWDSHFHSYIHVETDPAS</sequence>